<keyword evidence="2" id="KW-1185">Reference proteome</keyword>
<evidence type="ECO:0000313" key="1">
    <source>
        <dbReference type="EMBL" id="MBU8876085.1"/>
    </source>
</evidence>
<organism evidence="1 2">
    <name type="scientific">Reyranella humidisoli</name>
    <dbReference type="NCBI Taxonomy" id="2849149"/>
    <lineage>
        <taxon>Bacteria</taxon>
        <taxon>Pseudomonadati</taxon>
        <taxon>Pseudomonadota</taxon>
        <taxon>Alphaproteobacteria</taxon>
        <taxon>Hyphomicrobiales</taxon>
        <taxon>Reyranellaceae</taxon>
        <taxon>Reyranella</taxon>
    </lineage>
</organism>
<accession>A0ABS6INY7</accession>
<dbReference type="Proteomes" id="UP000727907">
    <property type="component" value="Unassembled WGS sequence"/>
</dbReference>
<evidence type="ECO:0000313" key="2">
    <source>
        <dbReference type="Proteomes" id="UP000727907"/>
    </source>
</evidence>
<name>A0ABS6INY7_9HYPH</name>
<proteinExistence type="predicted"/>
<protein>
    <submittedName>
        <fullName evidence="1">Uncharacterized protein</fullName>
    </submittedName>
</protein>
<sequence length="186" mass="19802">MNTPRGVWLDDLTREEAASRLAADAVVLLPVVWSRPAQAPSYLPMKTATTIARAVAQKLVERLPVVVAPLLDWEGDAGAEVSRQMLRERLGQLRSHGARRLGILDLGLGGAISADLSAGVPIFRVCNSGAADDYATSCMLAVDPRSVRMQLLPDGFGAQAFAGERMMAADIDAAAHALAALWSDLR</sequence>
<comment type="caution">
    <text evidence="1">The sequence shown here is derived from an EMBL/GenBank/DDBJ whole genome shotgun (WGS) entry which is preliminary data.</text>
</comment>
<gene>
    <name evidence="1" type="ORF">KQ910_20095</name>
</gene>
<reference evidence="1 2" key="1">
    <citation type="submission" date="2021-06" db="EMBL/GenBank/DDBJ databases">
        <authorList>
            <person name="Lee D.H."/>
        </authorList>
    </citation>
    <scope>NUCLEOTIDE SEQUENCE [LARGE SCALE GENOMIC DNA]</scope>
    <source>
        <strain evidence="1 2">MMS21-HV4-11</strain>
    </source>
</reference>
<dbReference type="EMBL" id="JAHOPB010000002">
    <property type="protein sequence ID" value="MBU8876085.1"/>
    <property type="molecule type" value="Genomic_DNA"/>
</dbReference>
<dbReference type="RefSeq" id="WP_216964588.1">
    <property type="nucleotide sequence ID" value="NZ_JAHOPB010000002.1"/>
</dbReference>